<evidence type="ECO:0000313" key="2">
    <source>
        <dbReference type="EMBL" id="POP41547.1"/>
    </source>
</evidence>
<dbReference type="Proteomes" id="UP000247005">
    <property type="component" value="Unassembled WGS sequence"/>
</dbReference>
<keyword evidence="3" id="KW-1185">Reference proteome</keyword>
<dbReference type="EMBL" id="PQGE01000043">
    <property type="protein sequence ID" value="POP40553.1"/>
    <property type="molecule type" value="Genomic_DNA"/>
</dbReference>
<proteinExistence type="predicted"/>
<evidence type="ECO:0000313" key="1">
    <source>
        <dbReference type="EMBL" id="POP40553.1"/>
    </source>
</evidence>
<dbReference type="RefSeq" id="WP_103678780.1">
    <property type="nucleotide sequence ID" value="NZ_PQGD01000040.1"/>
</dbReference>
<name>A0A2P5GH51_9ENTR</name>
<protein>
    <submittedName>
        <fullName evidence="2">Uncharacterized protein</fullName>
    </submittedName>
</protein>
<sequence length="86" mass="9611">MNIYISVAQGKEFVCSFVTSRENIDRAAEDYRDYSVPGGEACFMQTLIFILFSVAYEEGTEITTDTDVAKYIAHLVDEKNAGGKKK</sequence>
<gene>
    <name evidence="2" type="ORF">CHU32_26640</name>
    <name evidence="1" type="ORF">CHU33_26725</name>
</gene>
<dbReference type="EMBL" id="PQGD01000040">
    <property type="protein sequence ID" value="POP41547.1"/>
    <property type="molecule type" value="Genomic_DNA"/>
</dbReference>
<reference evidence="3 4" key="1">
    <citation type="submission" date="2018-01" db="EMBL/GenBank/DDBJ databases">
        <title>Superficieibacter electus gen. nov., sp. nov., an extended-spectrum beta-lactamase possessing member of the Enterobacteriaceae family, isolated from intensive care unit surfaces.</title>
        <authorList>
            <person name="Potter R.F."/>
            <person name="D'Souza A.W."/>
        </authorList>
    </citation>
    <scope>NUCLEOTIDE SEQUENCE [LARGE SCALE GENOMIC DNA]</scope>
    <source>
        <strain evidence="2 4">BP-1</strain>
        <strain evidence="1 3">BP-2</strain>
    </source>
</reference>
<dbReference type="AlphaFoldDB" id="A0A2P5GH51"/>
<accession>A0A2P5GH51</accession>
<dbReference type="Proteomes" id="UP000237073">
    <property type="component" value="Unassembled WGS sequence"/>
</dbReference>
<organism evidence="2 4">
    <name type="scientific">Superficieibacter electus</name>
    <dbReference type="NCBI Taxonomy" id="2022662"/>
    <lineage>
        <taxon>Bacteria</taxon>
        <taxon>Pseudomonadati</taxon>
        <taxon>Pseudomonadota</taxon>
        <taxon>Gammaproteobacteria</taxon>
        <taxon>Enterobacterales</taxon>
        <taxon>Enterobacteriaceae</taxon>
        <taxon>Superficieibacter</taxon>
    </lineage>
</organism>
<evidence type="ECO:0000313" key="3">
    <source>
        <dbReference type="Proteomes" id="UP000237073"/>
    </source>
</evidence>
<comment type="caution">
    <text evidence="2">The sequence shown here is derived from an EMBL/GenBank/DDBJ whole genome shotgun (WGS) entry which is preliminary data.</text>
</comment>
<evidence type="ECO:0000313" key="4">
    <source>
        <dbReference type="Proteomes" id="UP000247005"/>
    </source>
</evidence>